<sequence length="104" mass="11764">MAKEKDSGSTAVVEGACSSYYVLCAALLTEHVLQKLHKLWSLVPVELVKVTAEVAKFHLINKCWNVLPLLLVVKYLYFVAAYVATPRKESFTLWLMQSHALIRE</sequence>
<evidence type="ECO:0000313" key="1">
    <source>
        <dbReference type="EMBL" id="KAI9400973.1"/>
    </source>
</evidence>
<organism evidence="1 2">
    <name type="scientific">Populus trichocarpa</name>
    <name type="common">Western balsam poplar</name>
    <name type="synonym">Populus balsamifera subsp. trichocarpa</name>
    <dbReference type="NCBI Taxonomy" id="3694"/>
    <lineage>
        <taxon>Eukaryota</taxon>
        <taxon>Viridiplantae</taxon>
        <taxon>Streptophyta</taxon>
        <taxon>Embryophyta</taxon>
        <taxon>Tracheophyta</taxon>
        <taxon>Spermatophyta</taxon>
        <taxon>Magnoliopsida</taxon>
        <taxon>eudicotyledons</taxon>
        <taxon>Gunneridae</taxon>
        <taxon>Pentapetalae</taxon>
        <taxon>rosids</taxon>
        <taxon>fabids</taxon>
        <taxon>Malpighiales</taxon>
        <taxon>Salicaceae</taxon>
        <taxon>Saliceae</taxon>
        <taxon>Populus</taxon>
    </lineage>
</organism>
<proteinExistence type="predicted"/>
<name>A0ACC0TIC9_POPTR</name>
<accession>A0ACC0TIC9</accession>
<dbReference type="EMBL" id="CM009290">
    <property type="protein sequence ID" value="KAI9400973.1"/>
    <property type="molecule type" value="Genomic_DNA"/>
</dbReference>
<comment type="caution">
    <text evidence="1">The sequence shown here is derived from an EMBL/GenBank/DDBJ whole genome shotgun (WGS) entry which is preliminary data.</text>
</comment>
<reference evidence="1 2" key="1">
    <citation type="journal article" date="2006" name="Science">
        <title>The genome of black cottonwood, Populus trichocarpa (Torr. &amp; Gray).</title>
        <authorList>
            <person name="Tuskan G.A."/>
            <person name="Difazio S."/>
            <person name="Jansson S."/>
            <person name="Bohlmann J."/>
            <person name="Grigoriev I."/>
            <person name="Hellsten U."/>
            <person name="Putnam N."/>
            <person name="Ralph S."/>
            <person name="Rombauts S."/>
            <person name="Salamov A."/>
            <person name="Schein J."/>
            <person name="Sterck L."/>
            <person name="Aerts A."/>
            <person name="Bhalerao R.R."/>
            <person name="Bhalerao R.P."/>
            <person name="Blaudez D."/>
            <person name="Boerjan W."/>
            <person name="Brun A."/>
            <person name="Brunner A."/>
            <person name="Busov V."/>
            <person name="Campbell M."/>
            <person name="Carlson J."/>
            <person name="Chalot M."/>
            <person name="Chapman J."/>
            <person name="Chen G.L."/>
            <person name="Cooper D."/>
            <person name="Coutinho P.M."/>
            <person name="Couturier J."/>
            <person name="Covert S."/>
            <person name="Cronk Q."/>
            <person name="Cunningham R."/>
            <person name="Davis J."/>
            <person name="Degroeve S."/>
            <person name="Dejardin A."/>
            <person name="Depamphilis C."/>
            <person name="Detter J."/>
            <person name="Dirks B."/>
            <person name="Dubchak I."/>
            <person name="Duplessis S."/>
            <person name="Ehlting J."/>
            <person name="Ellis B."/>
            <person name="Gendler K."/>
            <person name="Goodstein D."/>
            <person name="Gribskov M."/>
            <person name="Grimwood J."/>
            <person name="Groover A."/>
            <person name="Gunter L."/>
            <person name="Hamberger B."/>
            <person name="Heinze B."/>
            <person name="Helariutta Y."/>
            <person name="Henrissat B."/>
            <person name="Holligan D."/>
            <person name="Holt R."/>
            <person name="Huang W."/>
            <person name="Islam-Faridi N."/>
            <person name="Jones S."/>
            <person name="Jones-Rhoades M."/>
            <person name="Jorgensen R."/>
            <person name="Joshi C."/>
            <person name="Kangasjarvi J."/>
            <person name="Karlsson J."/>
            <person name="Kelleher C."/>
            <person name="Kirkpatrick R."/>
            <person name="Kirst M."/>
            <person name="Kohler A."/>
            <person name="Kalluri U."/>
            <person name="Larimer F."/>
            <person name="Leebens-Mack J."/>
            <person name="Leple J.C."/>
            <person name="Locascio P."/>
            <person name="Lou Y."/>
            <person name="Lucas S."/>
            <person name="Martin F."/>
            <person name="Montanini B."/>
            <person name="Napoli C."/>
            <person name="Nelson D.R."/>
            <person name="Nelson C."/>
            <person name="Nieminen K."/>
            <person name="Nilsson O."/>
            <person name="Pereda V."/>
            <person name="Peter G."/>
            <person name="Philippe R."/>
            <person name="Pilate G."/>
            <person name="Poliakov A."/>
            <person name="Razumovskaya J."/>
            <person name="Richardson P."/>
            <person name="Rinaldi C."/>
            <person name="Ritland K."/>
            <person name="Rouze P."/>
            <person name="Ryaboy D."/>
            <person name="Schmutz J."/>
            <person name="Schrader J."/>
            <person name="Segerman B."/>
            <person name="Shin H."/>
            <person name="Siddiqui A."/>
            <person name="Sterky F."/>
            <person name="Terry A."/>
            <person name="Tsai C.J."/>
            <person name="Uberbacher E."/>
            <person name="Unneberg P."/>
            <person name="Vahala J."/>
            <person name="Wall K."/>
            <person name="Wessler S."/>
            <person name="Yang G."/>
            <person name="Yin T."/>
            <person name="Douglas C."/>
            <person name="Marra M."/>
            <person name="Sandberg G."/>
            <person name="Van de Peer Y."/>
            <person name="Rokhsar D."/>
        </authorList>
    </citation>
    <scope>NUCLEOTIDE SEQUENCE [LARGE SCALE GENOMIC DNA]</scope>
    <source>
        <strain evidence="2">cv. Nisqually</strain>
    </source>
</reference>
<keyword evidence="2" id="KW-1185">Reference proteome</keyword>
<protein>
    <submittedName>
        <fullName evidence="1">Uncharacterized protein</fullName>
    </submittedName>
</protein>
<dbReference type="Proteomes" id="UP000006729">
    <property type="component" value="Chromosome 1"/>
</dbReference>
<gene>
    <name evidence="1" type="ORF">POPTR_001G061301v4</name>
</gene>
<evidence type="ECO:0000313" key="2">
    <source>
        <dbReference type="Proteomes" id="UP000006729"/>
    </source>
</evidence>